<dbReference type="RefSeq" id="WP_202104464.1">
    <property type="nucleotide sequence ID" value="NZ_JAERTY010000010.1"/>
</dbReference>
<accession>A0ABS1R8C9</accession>
<evidence type="ECO:0000313" key="8">
    <source>
        <dbReference type="EMBL" id="MBL1410775.1"/>
    </source>
</evidence>
<evidence type="ECO:0000256" key="5">
    <source>
        <dbReference type="ARBA" id="ARBA00023237"/>
    </source>
</evidence>
<sequence>MKTLYKMCLVFVVVGLQSCEKLLDRPPMTKESDETAWSSENNVRLYANKYYTDFFVGYGSGFSTTGAPLADFTTSDDVLSLGTQNNVTRAVPNDGIWNYTIIRSVNVMIDRVQNRMGGVLDAEKQAHWLGVGRFFRAYRYAQLVFQYGDVPYYDREVLDTEQDELYKPRDPRNTVMDKVYDDLSYAMDNVRLNDGDQYLNRYIVAGFVSRIALHEGTWQKYYYNNPEQAKKFFDLAIKAGDLVMGSGKYSFTLDYKSQFTSENLKGVRDVLLCRIYDASQGITHSIGTLSNLTTSTNLGPTSDLLKSYICVDGRPWNNSVEVNANKFDMTNMFKTRDSRLEATFYSKPSELNKASHWLVSKFFSREAEKATKEEGKDMPTEYTATNNTTDYPVLRYAEVLLNWIEAKAEVATVGGSAVIQADLDNSVNKIRDRPLAPAAVAKGVKKTAPLLLGDLPNDPKRDPSVSALLWEIRRERRMEFVFEYSRLADLRRWSKMNYMETADNPALLAGGWVNYPVDFQSYLVAGNAGQLSVVDLNGNQIIYNGSNNSSMLGFYRSTTNRERLPIIGQVNLNPYLQPVGRNQINFYSISGYELKQTEGWY</sequence>
<dbReference type="EMBL" id="JAERTY010000010">
    <property type="protein sequence ID" value="MBL1410775.1"/>
    <property type="molecule type" value="Genomic_DNA"/>
</dbReference>
<dbReference type="InterPro" id="IPR012944">
    <property type="entry name" value="SusD_RagB_dom"/>
</dbReference>
<gene>
    <name evidence="8" type="ORF">JKG61_18605</name>
</gene>
<dbReference type="PROSITE" id="PS51257">
    <property type="entry name" value="PROKAR_LIPOPROTEIN"/>
    <property type="match status" value="1"/>
</dbReference>
<evidence type="ECO:0000256" key="1">
    <source>
        <dbReference type="ARBA" id="ARBA00004442"/>
    </source>
</evidence>
<comment type="similarity">
    <text evidence="2">Belongs to the SusD family.</text>
</comment>
<evidence type="ECO:0000313" key="9">
    <source>
        <dbReference type="Proteomes" id="UP000625283"/>
    </source>
</evidence>
<evidence type="ECO:0000259" key="6">
    <source>
        <dbReference type="Pfam" id="PF07980"/>
    </source>
</evidence>
<dbReference type="InterPro" id="IPR033985">
    <property type="entry name" value="SusD-like_N"/>
</dbReference>
<reference evidence="8 9" key="1">
    <citation type="submission" date="2021-01" db="EMBL/GenBank/DDBJ databases">
        <title>C459-1 draft genome sequence.</title>
        <authorList>
            <person name="Zhang X.-F."/>
        </authorList>
    </citation>
    <scope>NUCLEOTIDE SEQUENCE [LARGE SCALE GENOMIC DNA]</scope>
    <source>
        <strain evidence="9">C459-1</strain>
    </source>
</reference>
<keyword evidence="3" id="KW-0732">Signal</keyword>
<organism evidence="8 9">
    <name type="scientific">Sphingobacterium faecale</name>
    <dbReference type="NCBI Taxonomy" id="2803775"/>
    <lineage>
        <taxon>Bacteria</taxon>
        <taxon>Pseudomonadati</taxon>
        <taxon>Bacteroidota</taxon>
        <taxon>Sphingobacteriia</taxon>
        <taxon>Sphingobacteriales</taxon>
        <taxon>Sphingobacteriaceae</taxon>
        <taxon>Sphingobacterium</taxon>
    </lineage>
</organism>
<protein>
    <submittedName>
        <fullName evidence="8">RagB/SusD family nutrient uptake outer membrane protein</fullName>
    </submittedName>
</protein>
<dbReference type="InterPro" id="IPR011990">
    <property type="entry name" value="TPR-like_helical_dom_sf"/>
</dbReference>
<dbReference type="Gene3D" id="1.25.40.390">
    <property type="match status" value="1"/>
</dbReference>
<evidence type="ECO:0000256" key="4">
    <source>
        <dbReference type="ARBA" id="ARBA00023136"/>
    </source>
</evidence>
<keyword evidence="9" id="KW-1185">Reference proteome</keyword>
<feature type="domain" description="RagB/SusD" evidence="6">
    <location>
        <begin position="293"/>
        <end position="600"/>
    </location>
</feature>
<evidence type="ECO:0000259" key="7">
    <source>
        <dbReference type="Pfam" id="PF14322"/>
    </source>
</evidence>
<dbReference type="Proteomes" id="UP000625283">
    <property type="component" value="Unassembled WGS sequence"/>
</dbReference>
<keyword evidence="5" id="KW-0998">Cell outer membrane</keyword>
<dbReference type="Pfam" id="PF07980">
    <property type="entry name" value="SusD_RagB"/>
    <property type="match status" value="1"/>
</dbReference>
<proteinExistence type="inferred from homology"/>
<feature type="domain" description="SusD-like N-terminal" evidence="7">
    <location>
        <begin position="91"/>
        <end position="212"/>
    </location>
</feature>
<dbReference type="SUPFAM" id="SSF48452">
    <property type="entry name" value="TPR-like"/>
    <property type="match status" value="1"/>
</dbReference>
<evidence type="ECO:0000256" key="3">
    <source>
        <dbReference type="ARBA" id="ARBA00022729"/>
    </source>
</evidence>
<dbReference type="Pfam" id="PF14322">
    <property type="entry name" value="SusD-like_3"/>
    <property type="match status" value="1"/>
</dbReference>
<evidence type="ECO:0000256" key="2">
    <source>
        <dbReference type="ARBA" id="ARBA00006275"/>
    </source>
</evidence>
<keyword evidence="4" id="KW-0472">Membrane</keyword>
<comment type="caution">
    <text evidence="8">The sequence shown here is derived from an EMBL/GenBank/DDBJ whole genome shotgun (WGS) entry which is preliminary data.</text>
</comment>
<comment type="subcellular location">
    <subcellularLocation>
        <location evidence="1">Cell outer membrane</location>
    </subcellularLocation>
</comment>
<name>A0ABS1R8C9_9SPHI</name>